<dbReference type="Gene3D" id="3.50.50.60">
    <property type="entry name" value="FAD/NAD(P)-binding domain"/>
    <property type="match status" value="1"/>
</dbReference>
<dbReference type="RefSeq" id="WP_183932466.1">
    <property type="nucleotide sequence ID" value="NZ_JACICF010000001.1"/>
</dbReference>
<evidence type="ECO:0000313" key="4">
    <source>
        <dbReference type="Proteomes" id="UP000578569"/>
    </source>
</evidence>
<protein>
    <submittedName>
        <fullName evidence="3">Tryptophan halogenase</fullName>
        <ecNumber evidence="3">1.14.19.9</ecNumber>
    </submittedName>
</protein>
<dbReference type="GO" id="GO:0004497">
    <property type="term" value="F:monooxygenase activity"/>
    <property type="evidence" value="ECO:0007669"/>
    <property type="project" value="InterPro"/>
</dbReference>
<dbReference type="GO" id="GO:0000166">
    <property type="term" value="F:nucleotide binding"/>
    <property type="evidence" value="ECO:0007669"/>
    <property type="project" value="UniProtKB-KW"/>
</dbReference>
<reference evidence="3 4" key="1">
    <citation type="submission" date="2020-08" db="EMBL/GenBank/DDBJ databases">
        <title>Genomic Encyclopedia of Type Strains, Phase IV (KMG-IV): sequencing the most valuable type-strain genomes for metagenomic binning, comparative biology and taxonomic classification.</title>
        <authorList>
            <person name="Goeker M."/>
        </authorList>
    </citation>
    <scope>NUCLEOTIDE SEQUENCE [LARGE SCALE GENOMIC DNA]</scope>
    <source>
        <strain evidence="3 4">DSM 24194</strain>
    </source>
</reference>
<dbReference type="AlphaFoldDB" id="A0A839YZF5"/>
<dbReference type="InterPro" id="IPR036188">
    <property type="entry name" value="FAD/NAD-bd_sf"/>
</dbReference>
<comment type="caution">
    <text evidence="3">The sequence shown here is derived from an EMBL/GenBank/DDBJ whole genome shotgun (WGS) entry which is preliminary data.</text>
</comment>
<dbReference type="PANTHER" id="PTHR43747">
    <property type="entry name" value="FAD-BINDING PROTEIN"/>
    <property type="match status" value="1"/>
</dbReference>
<keyword evidence="2" id="KW-0285">Flavoprotein</keyword>
<accession>A0A839YZF5</accession>
<keyword evidence="2" id="KW-0547">Nucleotide-binding</keyword>
<feature type="binding site" evidence="2">
    <location>
        <position position="334"/>
    </location>
    <ligand>
        <name>FAD</name>
        <dbReference type="ChEBI" id="CHEBI:57692"/>
    </ligand>
</feature>
<dbReference type="InterPro" id="IPR033856">
    <property type="entry name" value="Trp_halogen"/>
</dbReference>
<feature type="active site" evidence="1">
    <location>
        <position position="81"/>
    </location>
</feature>
<dbReference type="InterPro" id="IPR050816">
    <property type="entry name" value="Flavin-dep_Halogenase_NPB"/>
</dbReference>
<dbReference type="SUPFAM" id="SSF51905">
    <property type="entry name" value="FAD/NAD(P)-binding domain"/>
    <property type="match status" value="1"/>
</dbReference>
<keyword evidence="3" id="KW-0560">Oxidoreductase</keyword>
<gene>
    <name evidence="3" type="ORF">FHS50_000170</name>
</gene>
<dbReference type="EMBL" id="JACICF010000001">
    <property type="protein sequence ID" value="MBB3763147.1"/>
    <property type="molecule type" value="Genomic_DNA"/>
</dbReference>
<evidence type="ECO:0000256" key="1">
    <source>
        <dbReference type="PIRSR" id="PIRSR011396-1"/>
    </source>
</evidence>
<feature type="binding site" evidence="2">
    <location>
        <begin position="16"/>
        <end position="19"/>
    </location>
    <ligand>
        <name>FAD</name>
        <dbReference type="ChEBI" id="CHEBI:57692"/>
    </ligand>
</feature>
<feature type="binding site" evidence="2">
    <location>
        <position position="347"/>
    </location>
    <ligand>
        <name>FAD</name>
        <dbReference type="ChEBI" id="CHEBI:57692"/>
    </ligand>
</feature>
<keyword evidence="2" id="KW-0274">FAD</keyword>
<organism evidence="3 4">
    <name type="scientific">Sphingomicrobium lutaoense</name>
    <dbReference type="NCBI Taxonomy" id="515949"/>
    <lineage>
        <taxon>Bacteria</taxon>
        <taxon>Pseudomonadati</taxon>
        <taxon>Pseudomonadota</taxon>
        <taxon>Alphaproteobacteria</taxon>
        <taxon>Sphingomonadales</taxon>
        <taxon>Sphingomonadaceae</taxon>
        <taxon>Sphingomicrobium</taxon>
    </lineage>
</organism>
<dbReference type="InterPro" id="IPR006905">
    <property type="entry name" value="Flavin_halogenase"/>
</dbReference>
<name>A0A839YZF5_9SPHN</name>
<feature type="binding site" evidence="2">
    <location>
        <position position="343"/>
    </location>
    <ligand>
        <name>L-tryptophan</name>
        <dbReference type="ChEBI" id="CHEBI:57912"/>
    </ligand>
</feature>
<dbReference type="PANTHER" id="PTHR43747:SF4">
    <property type="entry name" value="FLAVIN-DEPENDENT TRYPTOPHAN HALOGENASE"/>
    <property type="match status" value="1"/>
</dbReference>
<dbReference type="Proteomes" id="UP000578569">
    <property type="component" value="Unassembled WGS sequence"/>
</dbReference>
<evidence type="ECO:0000313" key="3">
    <source>
        <dbReference type="EMBL" id="MBB3763147.1"/>
    </source>
</evidence>
<dbReference type="PIRSF" id="PIRSF011396">
    <property type="entry name" value="Trp_halogenase"/>
    <property type="match status" value="1"/>
</dbReference>
<keyword evidence="4" id="KW-1185">Reference proteome</keyword>
<dbReference type="EC" id="1.14.19.9" evidence="3"/>
<dbReference type="Pfam" id="PF04820">
    <property type="entry name" value="Trp_halogenase"/>
    <property type="match status" value="1"/>
</dbReference>
<feature type="binding site" evidence="2">
    <location>
        <position position="81"/>
    </location>
    <ligand>
        <name>7-chloro-L-tryptophan</name>
        <dbReference type="ChEBI" id="CHEBI:58713"/>
    </ligand>
</feature>
<proteinExistence type="predicted"/>
<sequence length="503" mass="56271">MTEETEGPIRVVIAGGGTAGWMAAATLIKVMGRAVSIRLVESEGIGTVGVGEATIPQIRHLNRLFELDEAQFLQATNGSIKLGIEFLGWDRPDEAYMHAFGTAGRAIGVAPFRHAWRRGEALGMARPFGAYSFNEVAARALRYHPQAGGGAIPHLVHAYHFDAALYARMLRGLAEQGGAQRTEGRIETVDRDGETGDVQAILLDNGERIEGDLFIDCTGFRALLIGDTLGVGYEDWSHWLPCDRAWAVPSERAGPFRPYTQSIAHRAGWQWRIPLQHRTGNGHVFCSRFIAEEEARDILLANLEGQPQAEPRLIRFTTGRREAAWSHNVVALGLSAGFMEPLESTSIHLIQSGIERLLRFFPDRGDYRLRRDKFNSLTRFEWERIRDFLIGHYKFNRREGESFWDACRAMAVPDTLSEKRALFEESGTIHREGEELFTEEGWQQLFLGQGVMPRSWHPTVEPIDEAELQKLLDIIADAYAARAGKLPGHAEYLEKISPAKESA</sequence>
<evidence type="ECO:0000256" key="2">
    <source>
        <dbReference type="PIRSR" id="PIRSR011396-2"/>
    </source>
</evidence>